<dbReference type="Proteomes" id="UP000195437">
    <property type="component" value="Chromosome"/>
</dbReference>
<evidence type="ECO:0000313" key="11">
    <source>
        <dbReference type="EMBL" id="ARU62354.1"/>
    </source>
</evidence>
<feature type="domain" description="Spore germination protein N-terminal" evidence="10">
    <location>
        <begin position="26"/>
        <end position="211"/>
    </location>
</feature>
<evidence type="ECO:0000256" key="6">
    <source>
        <dbReference type="ARBA" id="ARBA00023139"/>
    </source>
</evidence>
<evidence type="ECO:0000256" key="1">
    <source>
        <dbReference type="ARBA" id="ARBA00004635"/>
    </source>
</evidence>
<keyword evidence="6" id="KW-0564">Palmitate</keyword>
<dbReference type="Pfam" id="PF05504">
    <property type="entry name" value="Spore_GerAC"/>
    <property type="match status" value="1"/>
</dbReference>
<dbReference type="InterPro" id="IPR057336">
    <property type="entry name" value="GerAC_N"/>
</dbReference>
<dbReference type="PANTHER" id="PTHR35789:SF1">
    <property type="entry name" value="SPORE GERMINATION PROTEIN B3"/>
    <property type="match status" value="1"/>
</dbReference>
<keyword evidence="7" id="KW-0449">Lipoprotein</keyword>
<feature type="region of interest" description="Disordered" evidence="8">
    <location>
        <begin position="216"/>
        <end position="240"/>
    </location>
</feature>
<feature type="region of interest" description="Disordered" evidence="8">
    <location>
        <begin position="60"/>
        <end position="85"/>
    </location>
</feature>
<evidence type="ECO:0000256" key="3">
    <source>
        <dbReference type="ARBA" id="ARBA00022544"/>
    </source>
</evidence>
<keyword evidence="12" id="KW-1185">Reference proteome</keyword>
<proteinExistence type="inferred from homology"/>
<keyword evidence="4" id="KW-0732">Signal</keyword>
<dbReference type="EMBL" id="CP021434">
    <property type="protein sequence ID" value="ARU62354.1"/>
    <property type="molecule type" value="Genomic_DNA"/>
</dbReference>
<protein>
    <submittedName>
        <fullName evidence="11">Uncharacterized protein</fullName>
    </submittedName>
</protein>
<dbReference type="Pfam" id="PF25198">
    <property type="entry name" value="Spore_GerAC_N"/>
    <property type="match status" value="1"/>
</dbReference>
<dbReference type="RefSeq" id="WP_087457716.1">
    <property type="nucleotide sequence ID" value="NZ_CP021434.1"/>
</dbReference>
<name>A0A1Y0ISN2_9BACL</name>
<evidence type="ECO:0000256" key="7">
    <source>
        <dbReference type="ARBA" id="ARBA00023288"/>
    </source>
</evidence>
<dbReference type="Gene3D" id="3.30.300.210">
    <property type="entry name" value="Nutrient germinant receptor protein C, domain 3"/>
    <property type="match status" value="1"/>
</dbReference>
<dbReference type="GO" id="GO:0016020">
    <property type="term" value="C:membrane"/>
    <property type="evidence" value="ECO:0007669"/>
    <property type="project" value="UniProtKB-SubCell"/>
</dbReference>
<feature type="domain" description="Spore germination GerAC-like C-terminal" evidence="9">
    <location>
        <begin position="258"/>
        <end position="424"/>
    </location>
</feature>
<dbReference type="InterPro" id="IPR038501">
    <property type="entry name" value="Spore_GerAC_C_sf"/>
</dbReference>
<evidence type="ECO:0000313" key="12">
    <source>
        <dbReference type="Proteomes" id="UP000195437"/>
    </source>
</evidence>
<evidence type="ECO:0000256" key="2">
    <source>
        <dbReference type="ARBA" id="ARBA00007886"/>
    </source>
</evidence>
<comment type="subcellular location">
    <subcellularLocation>
        <location evidence="1">Membrane</location>
        <topology evidence="1">Lipid-anchor</topology>
    </subcellularLocation>
</comment>
<organism evidence="11 12">
    <name type="scientific">Tumebacillus avium</name>
    <dbReference type="NCBI Taxonomy" id="1903704"/>
    <lineage>
        <taxon>Bacteria</taxon>
        <taxon>Bacillati</taxon>
        <taxon>Bacillota</taxon>
        <taxon>Bacilli</taxon>
        <taxon>Bacillales</taxon>
        <taxon>Alicyclobacillaceae</taxon>
        <taxon>Tumebacillus</taxon>
    </lineage>
</organism>
<sequence>MSPLRKRLSLLVIAALIIPLLTGCYDRIELEGMAFVVAMGIDKGPDQTVDVTARIAIPSAMPGGDGGGGGNAGGGGSTQNSQGSKPITVRAKTLAEALTLLNATVERRVSLLHLTSILISDSISRDGMINYLRPLVRNREVRRTLTITFTKGEAREVFLSNDPVVERSSTRWQEAIYEVGRYSWLNATKKLHEFVVSLETPFEDPYGPVMTVNKAVKKQKENSQNGSGDGGDGLEERMPSYKPGQLARLGGNNLDMIGAAIFRNDKLVTYLDGLDTRLLLMVRGEIARTQMDFDDPLAKGKLVGVELKHARSPEITVDFSKKPVQVRVRQKLEGDLIGVQGDADYILPKNMNQVEQSISKELKERQTKLISRLFHQYQAEPFGIFKKARTQFATGQEMNDIKFRELLKDAEVTTDVDLQLRRFGVQMAPVVGK</sequence>
<keyword evidence="3" id="KW-0309">Germination</keyword>
<evidence type="ECO:0000259" key="10">
    <source>
        <dbReference type="Pfam" id="PF25198"/>
    </source>
</evidence>
<evidence type="ECO:0000256" key="5">
    <source>
        <dbReference type="ARBA" id="ARBA00023136"/>
    </source>
</evidence>
<dbReference type="PROSITE" id="PS51257">
    <property type="entry name" value="PROKAR_LIPOPROTEIN"/>
    <property type="match status" value="1"/>
</dbReference>
<comment type="similarity">
    <text evidence="2">Belongs to the GerABKC lipoprotein family.</text>
</comment>
<dbReference type="AlphaFoldDB" id="A0A1Y0ISN2"/>
<evidence type="ECO:0000259" key="9">
    <source>
        <dbReference type="Pfam" id="PF05504"/>
    </source>
</evidence>
<dbReference type="GO" id="GO:0009847">
    <property type="term" value="P:spore germination"/>
    <property type="evidence" value="ECO:0007669"/>
    <property type="project" value="InterPro"/>
</dbReference>
<evidence type="ECO:0000256" key="8">
    <source>
        <dbReference type="SAM" id="MobiDB-lite"/>
    </source>
</evidence>
<dbReference type="KEGG" id="tum:CBW65_16330"/>
<keyword evidence="5" id="KW-0472">Membrane</keyword>
<dbReference type="NCBIfam" id="TIGR02887">
    <property type="entry name" value="spore_ger_x_C"/>
    <property type="match status" value="1"/>
</dbReference>
<reference evidence="12" key="1">
    <citation type="submission" date="2017-05" db="EMBL/GenBank/DDBJ databases">
        <authorList>
            <person name="Sung H."/>
        </authorList>
    </citation>
    <scope>NUCLEOTIDE SEQUENCE [LARGE SCALE GENOMIC DNA]</scope>
    <source>
        <strain evidence="12">AR23208</strain>
    </source>
</reference>
<gene>
    <name evidence="11" type="ORF">CBW65_16330</name>
</gene>
<evidence type="ECO:0000256" key="4">
    <source>
        <dbReference type="ARBA" id="ARBA00022729"/>
    </source>
</evidence>
<dbReference type="InterPro" id="IPR046953">
    <property type="entry name" value="Spore_GerAC-like_C"/>
</dbReference>
<accession>A0A1Y0ISN2</accession>
<dbReference type="PANTHER" id="PTHR35789">
    <property type="entry name" value="SPORE GERMINATION PROTEIN B3"/>
    <property type="match status" value="1"/>
</dbReference>
<feature type="compositionally biased region" description="Gly residues" evidence="8">
    <location>
        <begin position="63"/>
        <end position="77"/>
    </location>
</feature>
<dbReference type="OrthoDB" id="9816067at2"/>
<dbReference type="InterPro" id="IPR008844">
    <property type="entry name" value="Spore_GerAC-like"/>
</dbReference>